<evidence type="ECO:0000256" key="8">
    <source>
        <dbReference type="SAM" id="SignalP"/>
    </source>
</evidence>
<dbReference type="AlphaFoldDB" id="A0A1T5AEH3"/>
<dbReference type="PROSITE" id="PS51257">
    <property type="entry name" value="PROKAR_LIPOPROTEIN"/>
    <property type="match status" value="1"/>
</dbReference>
<dbReference type="InterPro" id="IPR006710">
    <property type="entry name" value="Glyco_hydro_43"/>
</dbReference>
<proteinExistence type="inferred from homology"/>
<dbReference type="Gene3D" id="2.115.10.20">
    <property type="entry name" value="Glycosyl hydrolase domain, family 43"/>
    <property type="match status" value="1"/>
</dbReference>
<dbReference type="Pfam" id="PF04616">
    <property type="entry name" value="Glyco_hydro_43"/>
    <property type="match status" value="1"/>
</dbReference>
<evidence type="ECO:0000313" key="11">
    <source>
        <dbReference type="Proteomes" id="UP000191055"/>
    </source>
</evidence>
<evidence type="ECO:0000256" key="4">
    <source>
        <dbReference type="ARBA" id="ARBA00023295"/>
    </source>
</evidence>
<dbReference type="InterPro" id="IPR050727">
    <property type="entry name" value="GH43_arabinanases"/>
</dbReference>
<accession>A0A1T5AEH3</accession>
<dbReference type="SUPFAM" id="SSF75005">
    <property type="entry name" value="Arabinanase/levansucrase/invertase"/>
    <property type="match status" value="1"/>
</dbReference>
<comment type="similarity">
    <text evidence="2 7">Belongs to the glycosyl hydrolase 43 family.</text>
</comment>
<reference evidence="10 11" key="1">
    <citation type="submission" date="2017-02" db="EMBL/GenBank/DDBJ databases">
        <authorList>
            <person name="Peterson S.W."/>
        </authorList>
    </citation>
    <scope>NUCLEOTIDE SEQUENCE [LARGE SCALE GENOMIC DNA]</scope>
    <source>
        <strain evidence="10 11">DSM 24412</strain>
    </source>
</reference>
<dbReference type="Pfam" id="PF16369">
    <property type="entry name" value="GH43_C"/>
    <property type="match status" value="1"/>
</dbReference>
<dbReference type="OrthoDB" id="9801455at2"/>
<organism evidence="10 11">
    <name type="scientific">Alkalitalea saponilacus</name>
    <dbReference type="NCBI Taxonomy" id="889453"/>
    <lineage>
        <taxon>Bacteria</taxon>
        <taxon>Pseudomonadati</taxon>
        <taxon>Bacteroidota</taxon>
        <taxon>Bacteroidia</taxon>
        <taxon>Marinilabiliales</taxon>
        <taxon>Marinilabiliaceae</taxon>
        <taxon>Alkalitalea</taxon>
    </lineage>
</organism>
<dbReference type="GO" id="GO:0005975">
    <property type="term" value="P:carbohydrate metabolic process"/>
    <property type="evidence" value="ECO:0007669"/>
    <property type="project" value="InterPro"/>
</dbReference>
<sequence length="491" mass="55891">MKQIIIKSFSYIILALMAYACNFSDGISISENPYKDDYSDITPLSNRDLWGAANVHDPAIIKSGEYYYVYSTDAYYHKRGVEFNDIGKNIGNIPIRKSKDLVNWEFIGWALDTIPAAAVEHIHNLTGGNGADNMWAPFVYKYENTYRLYYSVSSFGANTSVIGLATALSPEGPWTDLGIVIKTSPEDPMNAIDASVITDKKNGRMWMHYGSYFDGLYCVELDPKTGFTKKEGDLGHLVATRGEYKTRIIEAPEITYNAELDQYYLFVSYEPLFTYYNIRVGRSDSPEGPFYDYFGNNMADTTNNFPILTHSYRFRNHPGWSGNGHNAILNDNGRFFVLHQGRLAPENLMMIMHVREIKWLPDGWPVFSPQRYAGEFPDISIRSKDLVGKWEIIHLNDLPDQVELWQGQIPPGGWTYKDEAFNTSEIVQFGRNGAINHRLASQWSFDGDVLYLDDSFCAIFYGWDWENQKPALLFSGILPDGSGIWGKKIDD</sequence>
<evidence type="ECO:0000313" key="10">
    <source>
        <dbReference type="EMBL" id="SKB33063.1"/>
    </source>
</evidence>
<evidence type="ECO:0000256" key="5">
    <source>
        <dbReference type="PIRSR" id="PIRSR606710-1"/>
    </source>
</evidence>
<dbReference type="STRING" id="889453.SAMN03080601_00217"/>
<dbReference type="PANTHER" id="PTHR43301:SF3">
    <property type="entry name" value="ARABINAN ENDO-1,5-ALPHA-L-ARABINOSIDASE A-RELATED"/>
    <property type="match status" value="1"/>
</dbReference>
<keyword evidence="8" id="KW-0732">Signal</keyword>
<evidence type="ECO:0000256" key="1">
    <source>
        <dbReference type="ARBA" id="ARBA00004834"/>
    </source>
</evidence>
<keyword evidence="3 7" id="KW-0378">Hydrolase</keyword>
<evidence type="ECO:0000256" key="6">
    <source>
        <dbReference type="PIRSR" id="PIRSR606710-2"/>
    </source>
</evidence>
<evidence type="ECO:0000256" key="2">
    <source>
        <dbReference type="ARBA" id="ARBA00009865"/>
    </source>
</evidence>
<dbReference type="Gene3D" id="2.40.128.10">
    <property type="match status" value="1"/>
</dbReference>
<dbReference type="Proteomes" id="UP000191055">
    <property type="component" value="Unassembled WGS sequence"/>
</dbReference>
<evidence type="ECO:0000256" key="3">
    <source>
        <dbReference type="ARBA" id="ARBA00022801"/>
    </source>
</evidence>
<evidence type="ECO:0000256" key="7">
    <source>
        <dbReference type="RuleBase" id="RU361187"/>
    </source>
</evidence>
<feature type="site" description="Important for catalytic activity, responsible for pKa modulation of the active site Glu and correct orientation of both the proton donor and substrate" evidence="6">
    <location>
        <position position="193"/>
    </location>
</feature>
<feature type="active site" description="Proton donor" evidence="5">
    <location>
        <position position="250"/>
    </location>
</feature>
<dbReference type="InterPro" id="IPR023296">
    <property type="entry name" value="Glyco_hydro_beta-prop_sf"/>
</dbReference>
<dbReference type="RefSeq" id="WP_079555997.1">
    <property type="nucleotide sequence ID" value="NZ_CP021904.1"/>
</dbReference>
<evidence type="ECO:0000259" key="9">
    <source>
        <dbReference type="Pfam" id="PF16369"/>
    </source>
</evidence>
<dbReference type="CDD" id="cd08998">
    <property type="entry name" value="GH43_Arb43a-like"/>
    <property type="match status" value="1"/>
</dbReference>
<dbReference type="PANTHER" id="PTHR43301">
    <property type="entry name" value="ARABINAN ENDO-1,5-ALPHA-L-ARABINOSIDASE"/>
    <property type="match status" value="1"/>
</dbReference>
<dbReference type="KEGG" id="asx:CDL62_06110"/>
<feature type="chain" id="PRO_5012549664" evidence="8">
    <location>
        <begin position="21"/>
        <end position="491"/>
    </location>
</feature>
<feature type="domain" description="Extracellular endo-alpha-(1-&gt;5)-L-arabinanase C-terminal" evidence="9">
    <location>
        <begin position="369"/>
        <end position="486"/>
    </location>
</feature>
<dbReference type="GO" id="GO:0004553">
    <property type="term" value="F:hydrolase activity, hydrolyzing O-glycosyl compounds"/>
    <property type="evidence" value="ECO:0007669"/>
    <property type="project" value="InterPro"/>
</dbReference>
<dbReference type="EMBL" id="FUYV01000001">
    <property type="protein sequence ID" value="SKB33063.1"/>
    <property type="molecule type" value="Genomic_DNA"/>
</dbReference>
<name>A0A1T5AEH3_9BACT</name>
<comment type="pathway">
    <text evidence="1">Glycan metabolism; L-arabinan degradation.</text>
</comment>
<keyword evidence="11" id="KW-1185">Reference proteome</keyword>
<keyword evidence="4 7" id="KW-0326">Glycosidase</keyword>
<dbReference type="InterPro" id="IPR032291">
    <property type="entry name" value="Abn2_C"/>
</dbReference>
<gene>
    <name evidence="10" type="ORF">SAMN03080601_00217</name>
</gene>
<protein>
    <submittedName>
        <fullName evidence="10">Arabinan endo-1,5-alpha-L-arabinosidase</fullName>
    </submittedName>
</protein>
<feature type="active site" description="Proton acceptor" evidence="5">
    <location>
        <position position="57"/>
    </location>
</feature>
<feature type="signal peptide" evidence="8">
    <location>
        <begin position="1"/>
        <end position="20"/>
    </location>
</feature>